<dbReference type="SUPFAM" id="SSF49777">
    <property type="entry name" value="PEBP-like"/>
    <property type="match status" value="1"/>
</dbReference>
<protein>
    <submittedName>
        <fullName evidence="2">Kinase inhibitor Raf</fullName>
    </submittedName>
</protein>
<feature type="compositionally biased region" description="Polar residues" evidence="1">
    <location>
        <begin position="42"/>
        <end position="51"/>
    </location>
</feature>
<dbReference type="Gene3D" id="3.90.280.10">
    <property type="entry name" value="PEBP-like"/>
    <property type="match status" value="1"/>
</dbReference>
<dbReference type="Proteomes" id="UP001062263">
    <property type="component" value="Chromosome"/>
</dbReference>
<dbReference type="PANTHER" id="PTHR30289:SF1">
    <property type="entry name" value="PEBP (PHOSPHATIDYLETHANOLAMINE-BINDING PROTEIN) FAMILY PROTEIN"/>
    <property type="match status" value="1"/>
</dbReference>
<organism evidence="2 3">
    <name type="scientific">Akkermansia biwaensis</name>
    <dbReference type="NCBI Taxonomy" id="2946555"/>
    <lineage>
        <taxon>Bacteria</taxon>
        <taxon>Pseudomonadati</taxon>
        <taxon>Verrucomicrobiota</taxon>
        <taxon>Verrucomicrobiia</taxon>
        <taxon>Verrucomicrobiales</taxon>
        <taxon>Akkermansiaceae</taxon>
        <taxon>Akkermansia</taxon>
    </lineage>
</organism>
<dbReference type="InterPro" id="IPR005247">
    <property type="entry name" value="YbhB_YbcL/LppC-like"/>
</dbReference>
<gene>
    <name evidence="2" type="primary">ybcL</name>
    <name evidence="2" type="ORF">Abiwalacus_15730</name>
</gene>
<dbReference type="Pfam" id="PF01161">
    <property type="entry name" value="PBP"/>
    <property type="match status" value="1"/>
</dbReference>
<dbReference type="InterPro" id="IPR008914">
    <property type="entry name" value="PEBP"/>
</dbReference>
<proteinExistence type="predicted"/>
<dbReference type="PANTHER" id="PTHR30289">
    <property type="entry name" value="UNCHARACTERIZED PROTEIN YBCL-RELATED"/>
    <property type="match status" value="1"/>
</dbReference>
<dbReference type="EMBL" id="AP025943">
    <property type="protein sequence ID" value="BDL43999.1"/>
    <property type="molecule type" value="Genomic_DNA"/>
</dbReference>
<dbReference type="InterPro" id="IPR036610">
    <property type="entry name" value="PEBP-like_sf"/>
</dbReference>
<evidence type="ECO:0000313" key="3">
    <source>
        <dbReference type="Proteomes" id="UP001062263"/>
    </source>
</evidence>
<keyword evidence="2" id="KW-0649">Protein kinase inhibitor</keyword>
<accession>A0ABN6QHI0</accession>
<evidence type="ECO:0000313" key="2">
    <source>
        <dbReference type="EMBL" id="BDL43999.1"/>
    </source>
</evidence>
<evidence type="ECO:0000256" key="1">
    <source>
        <dbReference type="SAM" id="MobiDB-lite"/>
    </source>
</evidence>
<dbReference type="CDD" id="cd00865">
    <property type="entry name" value="PEBP_bact_arch"/>
    <property type="match status" value="1"/>
</dbReference>
<name>A0ABN6QHI0_9BACT</name>
<feature type="region of interest" description="Disordered" evidence="1">
    <location>
        <begin position="32"/>
        <end position="51"/>
    </location>
</feature>
<keyword evidence="3" id="KW-1185">Reference proteome</keyword>
<dbReference type="NCBIfam" id="TIGR00481">
    <property type="entry name" value="YbhB/YbcL family Raf kinase inhibitor-like protein"/>
    <property type="match status" value="1"/>
</dbReference>
<reference evidence="2" key="1">
    <citation type="submission" date="2022-06" db="EMBL/GenBank/DDBJ databases">
        <title>Akkermansia biwalacus sp. nov., an anaerobic mucin-degrading bacterium isolated from human intestine.</title>
        <authorList>
            <person name="Kobayashi Y."/>
            <person name="Inoue S."/>
            <person name="Kawahara T."/>
            <person name="Kohda N."/>
        </authorList>
    </citation>
    <scope>NUCLEOTIDE SEQUENCE</scope>
    <source>
        <strain evidence="2">WON2089</strain>
    </source>
</reference>
<dbReference type="GO" id="GO:0004860">
    <property type="term" value="F:protein kinase inhibitor activity"/>
    <property type="evidence" value="ECO:0007669"/>
    <property type="project" value="UniProtKB-KW"/>
</dbReference>
<sequence>MNESSTEKIITPMPSTFTLHSNDLGGVVRQPQRHFSVGGGNRSPQLSWTNPPEGTKSFAVTIHDPDAPTGSGFWHWLAVNLPSSVRELPSGAGDPALGLMPEQAVQIRNDAGFAGYSGSFPPAGHGWHLYLVTVYALDTDFLPVAEDTPAAQVGFQLWQHTLQKASIVFYDRVQAE</sequence>